<keyword evidence="5" id="KW-0143">Chaperone</keyword>
<evidence type="ECO:0000313" key="8">
    <source>
        <dbReference type="Proteomes" id="UP000077096"/>
    </source>
</evidence>
<evidence type="ECO:0000313" key="7">
    <source>
        <dbReference type="EMBL" id="ANE41463.1"/>
    </source>
</evidence>
<dbReference type="KEGG" id="fng:JM64_05410"/>
<keyword evidence="2" id="KW-0547">Nucleotide-binding</keyword>
<reference evidence="7 8" key="1">
    <citation type="submission" date="2014-08" db="EMBL/GenBank/DDBJ databases">
        <title>Fervidobacterium pennivorans DYC genome.</title>
        <authorList>
            <person name="Wushke S."/>
        </authorList>
    </citation>
    <scope>NUCLEOTIDE SEQUENCE [LARGE SCALE GENOMIC DNA]</scope>
    <source>
        <strain evidence="7 8">DYC</strain>
    </source>
</reference>
<evidence type="ECO:0000256" key="1">
    <source>
        <dbReference type="ARBA" id="ARBA00009625"/>
    </source>
</evidence>
<gene>
    <name evidence="7" type="ORF">JM64_05410</name>
</gene>
<dbReference type="NCBIfam" id="TIGR00750">
    <property type="entry name" value="lao"/>
    <property type="match status" value="1"/>
</dbReference>
<evidence type="ECO:0000256" key="2">
    <source>
        <dbReference type="ARBA" id="ARBA00022741"/>
    </source>
</evidence>
<dbReference type="OrthoDB" id="9778292at2"/>
<evidence type="ECO:0000256" key="4">
    <source>
        <dbReference type="ARBA" id="ARBA00023134"/>
    </source>
</evidence>
<dbReference type="Pfam" id="PF03308">
    <property type="entry name" value="MeaB"/>
    <property type="match status" value="1"/>
</dbReference>
<dbReference type="InterPro" id="IPR052040">
    <property type="entry name" value="GTPase/Isobutyryl-CoA_mutase"/>
</dbReference>
<keyword evidence="4" id="KW-0342">GTP-binding</keyword>
<evidence type="ECO:0000256" key="6">
    <source>
        <dbReference type="SAM" id="Coils"/>
    </source>
</evidence>
<accession>A0A172T3P1</accession>
<dbReference type="Gene3D" id="3.40.50.300">
    <property type="entry name" value="P-loop containing nucleotide triphosphate hydrolases"/>
    <property type="match status" value="1"/>
</dbReference>
<dbReference type="Proteomes" id="UP000077096">
    <property type="component" value="Chromosome"/>
</dbReference>
<evidence type="ECO:0000256" key="3">
    <source>
        <dbReference type="ARBA" id="ARBA00022801"/>
    </source>
</evidence>
<keyword evidence="6" id="KW-0175">Coiled coil</keyword>
<dbReference type="InterPro" id="IPR005129">
    <property type="entry name" value="GTPase_ArgK"/>
</dbReference>
<dbReference type="EMBL" id="CP011393">
    <property type="protein sequence ID" value="ANE41463.1"/>
    <property type="molecule type" value="Genomic_DNA"/>
</dbReference>
<protein>
    <submittedName>
        <fullName evidence="7">Transporter</fullName>
    </submittedName>
</protein>
<comment type="similarity">
    <text evidence="1">Belongs to the SIMIBI class G3E GTPase family. ArgK/MeaB subfamily.</text>
</comment>
<dbReference type="CDD" id="cd03114">
    <property type="entry name" value="MMAA-like"/>
    <property type="match status" value="1"/>
</dbReference>
<dbReference type="PANTHER" id="PTHR43087">
    <property type="entry name" value="LYSINE/ARGININE/ORNITHINE TRANSPORT SYSTEM KINASE"/>
    <property type="match status" value="1"/>
</dbReference>
<organism evidence="7 8">
    <name type="scientific">Fervidobacterium pennivorans</name>
    <dbReference type="NCBI Taxonomy" id="93466"/>
    <lineage>
        <taxon>Bacteria</taxon>
        <taxon>Thermotogati</taxon>
        <taxon>Thermotogota</taxon>
        <taxon>Thermotogae</taxon>
        <taxon>Thermotogales</taxon>
        <taxon>Fervidobacteriaceae</taxon>
        <taxon>Fervidobacterium</taxon>
    </lineage>
</organism>
<proteinExistence type="inferred from homology"/>
<dbReference type="SUPFAM" id="SSF52540">
    <property type="entry name" value="P-loop containing nucleoside triphosphate hydrolases"/>
    <property type="match status" value="1"/>
</dbReference>
<dbReference type="GO" id="GO:0005525">
    <property type="term" value="F:GTP binding"/>
    <property type="evidence" value="ECO:0007669"/>
    <property type="project" value="UniProtKB-KW"/>
</dbReference>
<feature type="coiled-coil region" evidence="6">
    <location>
        <begin position="245"/>
        <end position="272"/>
    </location>
</feature>
<evidence type="ECO:0000256" key="5">
    <source>
        <dbReference type="ARBA" id="ARBA00023186"/>
    </source>
</evidence>
<dbReference type="InterPro" id="IPR027417">
    <property type="entry name" value="P-loop_NTPase"/>
</dbReference>
<sequence length="322" mass="35502">MEKKWKDFVNSEIETILSLAERINEKNQLALARAITLIENNPELIFHIEEKYKDTLTKNSSHIVGFTGSPGAGKSTLTDAYVVKLRSEGKEVGIIAVDPSSPFTGGALLGDRIRMKRHFTDDNVFIRSMGSRGNVGGLNDAVFGVITLYKLYGFDYIIIETVGAGQSEVDIAYVADTVVLVLSPAAGDEIQLMKAGIMEIADIFVINKSDLEGAHILKVNLEMVLQFSESSKPIVLTVATSGKGIEELHREIENHKIKLKDTGEINERAKRRIKKHAEVIINKGIVEILSNQNLTDAVQVSEVVRDVIAKFCQKHSRVGEKS</sequence>
<name>A0A172T3P1_FERPE</name>
<dbReference type="PATRIC" id="fig|93466.3.peg.1146"/>
<keyword evidence="3" id="KW-0378">Hydrolase</keyword>
<dbReference type="AlphaFoldDB" id="A0A172T3P1"/>
<dbReference type="PANTHER" id="PTHR43087:SF1">
    <property type="entry name" value="LAO_AO TRANSPORT SYSTEM ATPASE"/>
    <property type="match status" value="1"/>
</dbReference>
<dbReference type="GO" id="GO:0003924">
    <property type="term" value="F:GTPase activity"/>
    <property type="evidence" value="ECO:0007669"/>
    <property type="project" value="InterPro"/>
</dbReference>